<dbReference type="Proteomes" id="UP000199361">
    <property type="component" value="Unassembled WGS sequence"/>
</dbReference>
<feature type="region of interest" description="Disordered" evidence="1">
    <location>
        <begin position="45"/>
        <end position="71"/>
    </location>
</feature>
<evidence type="ECO:0000256" key="1">
    <source>
        <dbReference type="SAM" id="MobiDB-lite"/>
    </source>
</evidence>
<gene>
    <name evidence="2" type="ORF">SAMN05421811_103239</name>
</gene>
<dbReference type="AlphaFoldDB" id="A0A1I0EWM9"/>
<dbReference type="STRING" id="568860.SAMN05421811_103239"/>
<protein>
    <submittedName>
        <fullName evidence="2">Uncharacterized protein</fullName>
    </submittedName>
</protein>
<reference evidence="2 3" key="1">
    <citation type="submission" date="2016-10" db="EMBL/GenBank/DDBJ databases">
        <authorList>
            <person name="de Groot N.N."/>
        </authorList>
    </citation>
    <scope>NUCLEOTIDE SEQUENCE [LARGE SCALE GENOMIC DNA]</scope>
    <source>
        <strain evidence="2 3">CGMCC 4.5598</strain>
    </source>
</reference>
<proteinExistence type="predicted"/>
<accession>A0A1I0EWM9</accession>
<keyword evidence="3" id="KW-1185">Reference proteome</keyword>
<dbReference type="EMBL" id="FOHX01000003">
    <property type="protein sequence ID" value="SET50065.1"/>
    <property type="molecule type" value="Genomic_DNA"/>
</dbReference>
<evidence type="ECO:0000313" key="3">
    <source>
        <dbReference type="Proteomes" id="UP000199361"/>
    </source>
</evidence>
<name>A0A1I0EWM9_9ACTN</name>
<dbReference type="InterPro" id="IPR046053">
    <property type="entry name" value="DUF6011"/>
</dbReference>
<dbReference type="RefSeq" id="WP_091079476.1">
    <property type="nucleotide sequence ID" value="NZ_FOHX01000003.1"/>
</dbReference>
<evidence type="ECO:0000313" key="2">
    <source>
        <dbReference type="EMBL" id="SET50065.1"/>
    </source>
</evidence>
<organism evidence="2 3">
    <name type="scientific">Nonomuraea wenchangensis</name>
    <dbReference type="NCBI Taxonomy" id="568860"/>
    <lineage>
        <taxon>Bacteria</taxon>
        <taxon>Bacillati</taxon>
        <taxon>Actinomycetota</taxon>
        <taxon>Actinomycetes</taxon>
        <taxon>Streptosporangiales</taxon>
        <taxon>Streptosporangiaceae</taxon>
        <taxon>Nonomuraea</taxon>
    </lineage>
</organism>
<sequence length="71" mass="7652">MDLLDLDAPPLPVMKCRAGCGKKLWDPESRRLGYGPDCAERLGITTPSSPRFSKRDGGDCDGQTDLLEGAT</sequence>
<dbReference type="Pfam" id="PF19474">
    <property type="entry name" value="DUF6011"/>
    <property type="match status" value="1"/>
</dbReference>